<dbReference type="InterPro" id="IPR029058">
    <property type="entry name" value="AB_hydrolase_fold"/>
</dbReference>
<dbReference type="Proteomes" id="UP000041254">
    <property type="component" value="Unassembled WGS sequence"/>
</dbReference>
<feature type="signal peptide" evidence="1">
    <location>
        <begin position="1"/>
        <end position="26"/>
    </location>
</feature>
<reference evidence="3 4" key="1">
    <citation type="submission" date="2014-11" db="EMBL/GenBank/DDBJ databases">
        <authorList>
            <person name="Zhu J."/>
            <person name="Qi W."/>
            <person name="Song R."/>
        </authorList>
    </citation>
    <scope>NUCLEOTIDE SEQUENCE [LARGE SCALE GENOMIC DNA]</scope>
</reference>
<gene>
    <name evidence="3" type="ORF">Vbra_8577</name>
</gene>
<dbReference type="InterPro" id="IPR002921">
    <property type="entry name" value="Fungal_lipase-type"/>
</dbReference>
<evidence type="ECO:0000313" key="4">
    <source>
        <dbReference type="Proteomes" id="UP000041254"/>
    </source>
</evidence>
<dbReference type="PhylomeDB" id="A0A0G4EXV7"/>
<proteinExistence type="predicted"/>
<dbReference type="EMBL" id="CDMY01000347">
    <property type="protein sequence ID" value="CEM04144.1"/>
    <property type="molecule type" value="Genomic_DNA"/>
</dbReference>
<accession>A0A0G4EXV7</accession>
<keyword evidence="4" id="KW-1185">Reference proteome</keyword>
<dbReference type="InParanoid" id="A0A0G4EXV7"/>
<name>A0A0G4EXV7_VITBC</name>
<organism evidence="3 4">
    <name type="scientific">Vitrella brassicaformis (strain CCMP3155)</name>
    <dbReference type="NCBI Taxonomy" id="1169540"/>
    <lineage>
        <taxon>Eukaryota</taxon>
        <taxon>Sar</taxon>
        <taxon>Alveolata</taxon>
        <taxon>Colpodellida</taxon>
        <taxon>Vitrellaceae</taxon>
        <taxon>Vitrella</taxon>
    </lineage>
</organism>
<evidence type="ECO:0000313" key="3">
    <source>
        <dbReference type="EMBL" id="CEM04144.1"/>
    </source>
</evidence>
<feature type="domain" description="Fungal lipase-type" evidence="2">
    <location>
        <begin position="308"/>
        <end position="411"/>
    </location>
</feature>
<evidence type="ECO:0000256" key="1">
    <source>
        <dbReference type="SAM" id="SignalP"/>
    </source>
</evidence>
<evidence type="ECO:0000259" key="2">
    <source>
        <dbReference type="Pfam" id="PF01764"/>
    </source>
</evidence>
<protein>
    <recommendedName>
        <fullName evidence="2">Fungal lipase-type domain-containing protein</fullName>
    </recommendedName>
</protein>
<dbReference type="VEuPathDB" id="CryptoDB:Vbra_8577"/>
<dbReference type="Pfam" id="PF01764">
    <property type="entry name" value="Lipase_3"/>
    <property type="match status" value="1"/>
</dbReference>
<feature type="chain" id="PRO_5005188007" description="Fungal lipase-type domain-containing protein" evidence="1">
    <location>
        <begin position="27"/>
        <end position="514"/>
    </location>
</feature>
<sequence>MMQWHFQTGVPLTILLVSLLLPLVSPQPLPQTESLLLSLPAPFPTPALDCDAKGVGLVSCLAPLGPVGAIECAKDLVNAGAVGLLGGFAVTGADTSEGSGAVEAVIEDVIKNPFVDVIRAQCECYTEQATGMLGQPAKVCESRLCLLTALLCGGNFIFETCDELLATLPGIASPREPVLDATIESADLFLQDLTGNVPSPIPDDIVQSEGLTFYILFRILSNLYNAPCMGVDSLPDPPIPGWTTTSFLNLVETPELEDGGLRETPFVQVVEKDDGEELLIIVRGTVTLTEGRLLTFDDQVSFFDIIEGSSTSAAADPMIREGYGELLRAVFPSLRRIVEASMAERVVVTGFSLGSTVASYIALGLATTFSDSRVDLVAFSPLRGFDQTFADLLVETLNVRSLAFEFDFIPEAGCETFPGCSADETPKDELRIVEYVDFPGRVEISGEEIGEPNDINSPLQVWPAHLCSYLCWAVRNFQPEDEVDWCERAPRGGNMGGVSEASICPYSVERLPLL</sequence>
<dbReference type="AlphaFoldDB" id="A0A0G4EXV7"/>
<dbReference type="GO" id="GO:0006629">
    <property type="term" value="P:lipid metabolic process"/>
    <property type="evidence" value="ECO:0007669"/>
    <property type="project" value="InterPro"/>
</dbReference>
<keyword evidence="1" id="KW-0732">Signal</keyword>
<dbReference type="Gene3D" id="3.40.50.1820">
    <property type="entry name" value="alpha/beta hydrolase"/>
    <property type="match status" value="1"/>
</dbReference>
<dbReference type="OrthoDB" id="508212at2759"/>
<dbReference type="SUPFAM" id="SSF53474">
    <property type="entry name" value="alpha/beta-Hydrolases"/>
    <property type="match status" value="1"/>
</dbReference>